<dbReference type="Proteomes" id="UP000664857">
    <property type="component" value="Unassembled WGS sequence"/>
</dbReference>
<dbReference type="InterPro" id="IPR018484">
    <property type="entry name" value="FGGY_N"/>
</dbReference>
<evidence type="ECO:0000313" key="7">
    <source>
        <dbReference type="EMBL" id="MBO0477479.1"/>
    </source>
</evidence>
<keyword evidence="2 4" id="KW-0808">Transferase</keyword>
<evidence type="ECO:0000259" key="5">
    <source>
        <dbReference type="Pfam" id="PF00370"/>
    </source>
</evidence>
<evidence type="ECO:0000256" key="3">
    <source>
        <dbReference type="ARBA" id="ARBA00022777"/>
    </source>
</evidence>
<dbReference type="InterPro" id="IPR000577">
    <property type="entry name" value="Carb_kinase_FGGY"/>
</dbReference>
<reference evidence="7 8" key="1">
    <citation type="submission" date="2021-03" db="EMBL/GenBank/DDBJ databases">
        <title>Enterococcal diversity collection.</title>
        <authorList>
            <person name="Gilmore M.S."/>
            <person name="Schwartzman J."/>
            <person name="Van Tyne D."/>
            <person name="Martin M."/>
            <person name="Earl A.M."/>
            <person name="Manson A.L."/>
            <person name="Straub T."/>
            <person name="Salamzade R."/>
            <person name="Saavedra J."/>
            <person name="Lebreton F."/>
            <person name="Prichula J."/>
            <person name="Schaufler K."/>
            <person name="Gaca A."/>
            <person name="Sgardioli B."/>
            <person name="Wagenaar J."/>
            <person name="Strong T."/>
        </authorList>
    </citation>
    <scope>NUCLEOTIDE SEQUENCE [LARGE SCALE GENOMIC DNA]</scope>
    <source>
        <strain evidence="7 8">DIV0080</strain>
    </source>
</reference>
<keyword evidence="3 4" id="KW-0418">Kinase</keyword>
<dbReference type="EMBL" id="JAFLVX010000026">
    <property type="protein sequence ID" value="MBO0477479.1"/>
    <property type="molecule type" value="Genomic_DNA"/>
</dbReference>
<evidence type="ECO:0000256" key="2">
    <source>
        <dbReference type="ARBA" id="ARBA00022679"/>
    </source>
</evidence>
<feature type="domain" description="Carbohydrate kinase FGGY N-terminal" evidence="5">
    <location>
        <begin position="4"/>
        <end position="238"/>
    </location>
</feature>
<protein>
    <submittedName>
        <fullName evidence="7">Gluconokinase</fullName>
    </submittedName>
</protein>
<sequence length="467" mass="53013">MLQLTIDVGTTQIKCNLFEETVMIKEEKIKVMTYYEPGGRVYQKPVEIIESIKQGIQLFLSEGYQFDQLLFSTAMHSVMPVFHEKEYGDLLIWLDQRPSKWIKKFKEDKELAASFYQSTGTPIHEMSPFAKIGYFKKETWFDSVEMWQDIKTCLMEKFVGKTVLDYSVASATGLFNSLDNKWDKDVLEYLGISTKQLPQLVDTDWSEEMAEEMKSALGITWPVKVFVGGSDGCLVSLGSYLAHGTSSTVTLGTSGAVRKITKERQLDPEGKTFCYYITKEYWVIGGATNNGGKVLEWAGEMFYENTSIYSKLAHILETSPIGSRGITFLPYISGERAPLWSSEVSGELIGLKLGHQKEDMLRSVIEGILLNTKWLVDIIELDYRLIALSGGFFKEDFMVELTADVLGRNCLRSDYSEPSYGLIGLASPNKLRRVTNGQSVFVNKNNQNEYEKVYKLFSEQVNTNYNK</sequence>
<dbReference type="CDD" id="cd07770">
    <property type="entry name" value="ASKHA_NBD_FGGY_GntK"/>
    <property type="match status" value="1"/>
</dbReference>
<gene>
    <name evidence="7" type="ORF">DOK76_10370</name>
</gene>
<proteinExistence type="inferred from homology"/>
<dbReference type="PIRSF" id="PIRSF000538">
    <property type="entry name" value="GlpK"/>
    <property type="match status" value="1"/>
</dbReference>
<dbReference type="PANTHER" id="PTHR43095:SF2">
    <property type="entry name" value="GLUCONOKINASE"/>
    <property type="match status" value="1"/>
</dbReference>
<dbReference type="InterPro" id="IPR018485">
    <property type="entry name" value="FGGY_C"/>
</dbReference>
<dbReference type="RefSeq" id="WP_206967496.1">
    <property type="nucleotide sequence ID" value="NZ_JAFLVX010000026.1"/>
</dbReference>
<dbReference type="SUPFAM" id="SSF53067">
    <property type="entry name" value="Actin-like ATPase domain"/>
    <property type="match status" value="2"/>
</dbReference>
<comment type="caution">
    <text evidence="7">The sequence shown here is derived from an EMBL/GenBank/DDBJ whole genome shotgun (WGS) entry which is preliminary data.</text>
</comment>
<evidence type="ECO:0000313" key="8">
    <source>
        <dbReference type="Proteomes" id="UP000664857"/>
    </source>
</evidence>
<dbReference type="Gene3D" id="3.30.420.40">
    <property type="match status" value="2"/>
</dbReference>
<dbReference type="Pfam" id="PF00370">
    <property type="entry name" value="FGGY_N"/>
    <property type="match status" value="1"/>
</dbReference>
<comment type="similarity">
    <text evidence="1 4">Belongs to the FGGY kinase family.</text>
</comment>
<evidence type="ECO:0000256" key="4">
    <source>
        <dbReference type="RuleBase" id="RU003733"/>
    </source>
</evidence>
<accession>A0ABS3HUP6</accession>
<feature type="domain" description="Carbohydrate kinase FGGY C-terminal" evidence="6">
    <location>
        <begin position="249"/>
        <end position="418"/>
    </location>
</feature>
<keyword evidence="8" id="KW-1185">Reference proteome</keyword>
<dbReference type="PANTHER" id="PTHR43095">
    <property type="entry name" value="SUGAR KINASE"/>
    <property type="match status" value="1"/>
</dbReference>
<name>A0ABS3HUP6_9ENTE</name>
<dbReference type="InterPro" id="IPR050406">
    <property type="entry name" value="FGGY_Carb_Kinase"/>
</dbReference>
<dbReference type="Pfam" id="PF02782">
    <property type="entry name" value="FGGY_C"/>
    <property type="match status" value="1"/>
</dbReference>
<organism evidence="7 8">
    <name type="scientific">Candidatus Vagococcus giribetii</name>
    <dbReference type="NCBI Taxonomy" id="2230876"/>
    <lineage>
        <taxon>Bacteria</taxon>
        <taxon>Bacillati</taxon>
        <taxon>Bacillota</taxon>
        <taxon>Bacilli</taxon>
        <taxon>Lactobacillales</taxon>
        <taxon>Enterococcaceae</taxon>
        <taxon>Vagococcus</taxon>
    </lineage>
</organism>
<evidence type="ECO:0000256" key="1">
    <source>
        <dbReference type="ARBA" id="ARBA00009156"/>
    </source>
</evidence>
<evidence type="ECO:0000259" key="6">
    <source>
        <dbReference type="Pfam" id="PF02782"/>
    </source>
</evidence>
<dbReference type="PROSITE" id="PS00445">
    <property type="entry name" value="FGGY_KINASES_2"/>
    <property type="match status" value="1"/>
</dbReference>
<dbReference type="InterPro" id="IPR018483">
    <property type="entry name" value="Carb_kinase_FGGY_CS"/>
</dbReference>
<dbReference type="InterPro" id="IPR043129">
    <property type="entry name" value="ATPase_NBD"/>
</dbReference>